<protein>
    <submittedName>
        <fullName evidence="1">Uncharacterized protein</fullName>
    </submittedName>
</protein>
<evidence type="ECO:0000313" key="1">
    <source>
        <dbReference type="EMBL" id="EJW99855.1"/>
    </source>
</evidence>
<dbReference type="EMBL" id="AMCI01003630">
    <property type="protein sequence ID" value="EJW99855.1"/>
    <property type="molecule type" value="Genomic_DNA"/>
</dbReference>
<gene>
    <name evidence="1" type="ORF">EVA_12036</name>
</gene>
<organism evidence="1">
    <name type="scientific">gut metagenome</name>
    <dbReference type="NCBI Taxonomy" id="749906"/>
    <lineage>
        <taxon>unclassified sequences</taxon>
        <taxon>metagenomes</taxon>
        <taxon>organismal metagenomes</taxon>
    </lineage>
</organism>
<accession>J9CIG3</accession>
<name>J9CIG3_9ZZZZ</name>
<reference evidence="1" key="1">
    <citation type="journal article" date="2012" name="PLoS ONE">
        <title>Gene sets for utilization of primary and secondary nutrition supplies in the distal gut of endangered iberian lynx.</title>
        <authorList>
            <person name="Alcaide M."/>
            <person name="Messina E."/>
            <person name="Richter M."/>
            <person name="Bargiela R."/>
            <person name="Peplies J."/>
            <person name="Huws S.A."/>
            <person name="Newbold C.J."/>
            <person name="Golyshin P.N."/>
            <person name="Simon M.A."/>
            <person name="Lopez G."/>
            <person name="Yakimov M.M."/>
            <person name="Ferrer M."/>
        </authorList>
    </citation>
    <scope>NUCLEOTIDE SEQUENCE</scope>
</reference>
<comment type="caution">
    <text evidence="1">The sequence shown here is derived from an EMBL/GenBank/DDBJ whole genome shotgun (WGS) entry which is preliminary data.</text>
</comment>
<dbReference type="AlphaFoldDB" id="J9CIG3"/>
<sequence>MTLIHNNHIALPLLGLPEAGRDVHIRGNHFHLGLQADAAAQNLGAVPGVRAGLDEPNPQVIFLIVVLGDQGLSRFAGPHRAVFEIQFCHISTSVC</sequence>
<proteinExistence type="predicted"/>